<keyword evidence="3" id="KW-1185">Reference proteome</keyword>
<gene>
    <name evidence="2" type="ORF">ABEB36_015415</name>
</gene>
<organism evidence="2 3">
    <name type="scientific">Hypothenemus hampei</name>
    <name type="common">Coffee berry borer</name>
    <dbReference type="NCBI Taxonomy" id="57062"/>
    <lineage>
        <taxon>Eukaryota</taxon>
        <taxon>Metazoa</taxon>
        <taxon>Ecdysozoa</taxon>
        <taxon>Arthropoda</taxon>
        <taxon>Hexapoda</taxon>
        <taxon>Insecta</taxon>
        <taxon>Pterygota</taxon>
        <taxon>Neoptera</taxon>
        <taxon>Endopterygota</taxon>
        <taxon>Coleoptera</taxon>
        <taxon>Polyphaga</taxon>
        <taxon>Cucujiformia</taxon>
        <taxon>Curculionidae</taxon>
        <taxon>Scolytinae</taxon>
        <taxon>Hypothenemus</taxon>
    </lineage>
</organism>
<comment type="caution">
    <text evidence="2">The sequence shown here is derived from an EMBL/GenBank/DDBJ whole genome shotgun (WGS) entry which is preliminary data.</text>
</comment>
<name>A0ABD1E2V9_HYPHA</name>
<reference evidence="2 3" key="1">
    <citation type="submission" date="2024-05" db="EMBL/GenBank/DDBJ databases">
        <title>Genetic variation in Jamaican populations of the coffee berry borer (Hypothenemus hampei).</title>
        <authorList>
            <person name="Errbii M."/>
            <person name="Myrie A."/>
        </authorList>
    </citation>
    <scope>NUCLEOTIDE SEQUENCE [LARGE SCALE GENOMIC DNA]</scope>
    <source>
        <strain evidence="2">JA-Hopewell-2020-01-JO</strain>
        <tissue evidence="2">Whole body</tissue>
    </source>
</reference>
<evidence type="ECO:0000313" key="3">
    <source>
        <dbReference type="Proteomes" id="UP001566132"/>
    </source>
</evidence>
<dbReference type="Proteomes" id="UP001566132">
    <property type="component" value="Unassembled WGS sequence"/>
</dbReference>
<sequence>MALQRFILHSKEEISSVLRRLKPTDINIALVEALLEEQHFLARKSNHANNENFCKVCKKKGHTSHINKNSVITAKKQEHRTQECRKRNFNNKKKENYNNPQSFNRDLNSNQSTVSVTLLD</sequence>
<proteinExistence type="predicted"/>
<protein>
    <submittedName>
        <fullName evidence="2">Uncharacterized protein</fullName>
    </submittedName>
</protein>
<accession>A0ABD1E2V9</accession>
<feature type="region of interest" description="Disordered" evidence="1">
    <location>
        <begin position="75"/>
        <end position="120"/>
    </location>
</feature>
<feature type="compositionally biased region" description="Basic and acidic residues" evidence="1">
    <location>
        <begin position="75"/>
        <end position="96"/>
    </location>
</feature>
<evidence type="ECO:0000256" key="1">
    <source>
        <dbReference type="SAM" id="MobiDB-lite"/>
    </source>
</evidence>
<dbReference type="AlphaFoldDB" id="A0ABD1E2V9"/>
<feature type="compositionally biased region" description="Polar residues" evidence="1">
    <location>
        <begin position="100"/>
        <end position="120"/>
    </location>
</feature>
<dbReference type="EMBL" id="JBDJPC010000016">
    <property type="protein sequence ID" value="KAL1488044.1"/>
    <property type="molecule type" value="Genomic_DNA"/>
</dbReference>
<evidence type="ECO:0000313" key="2">
    <source>
        <dbReference type="EMBL" id="KAL1488044.1"/>
    </source>
</evidence>